<sequence length="415" mass="48029">MILLSFIGTGDYKLTSYTWQNQQYETEYVIEAIAHFFNAQEIKVFTTKEAIKIHGNHLRDKIDNKFDLSYIDIPSGTDEDDIWKLFDKVVESVPENSEIIFDITHAFRSIPVIVLLASAFLEKARNVKIKGVYYGQYDPENNRASIFDLTPAIKLLDWLTATDTFINTGSSQKLGQLLADIQNDFFKSGRAKTEKIIPKKLISFGSTIASISENIEFIRPVELLESAYKLEKYSGEEIREEVGIFAKPFELIIDKIEQDYAQFALENQDKADPKLIIKKHYLLIKWYVEKGLGTQAILLAREWLVTTLAILENDNYLDKEARKNIENQLNAMSGNNPERIKFYEQEITKHIEDVKQLDDTWSQLGRNRNNIAHCQMNSEQFSSKVLQRYTQELPQILADLFPQLNLTSVWFKNTR</sequence>
<protein>
    <submittedName>
        <fullName evidence="1">TIGR02221 family CRISPR-associated protein</fullName>
    </submittedName>
</protein>
<dbReference type="NCBIfam" id="TIGR02549">
    <property type="entry name" value="CRISPR_DxTHG"/>
    <property type="match status" value="1"/>
</dbReference>
<comment type="caution">
    <text evidence="1">The sequence shown here is derived from an EMBL/GenBank/DDBJ whole genome shotgun (WGS) entry which is preliminary data.</text>
</comment>
<dbReference type="SUPFAM" id="SSF160980">
    <property type="entry name" value="SSO1389-like"/>
    <property type="match status" value="1"/>
</dbReference>
<gene>
    <name evidence="1" type="ORF">GGC33_03430</name>
</gene>
<dbReference type="Proteomes" id="UP000437131">
    <property type="component" value="Unassembled WGS sequence"/>
</dbReference>
<name>A0A844GN02_9CHRO</name>
<evidence type="ECO:0000313" key="2">
    <source>
        <dbReference type="Proteomes" id="UP000437131"/>
    </source>
</evidence>
<dbReference type="InterPro" id="IPR011742">
    <property type="entry name" value="CRISPR-assoc_prot_TM1812"/>
</dbReference>
<dbReference type="AlphaFoldDB" id="A0A844GN02"/>
<evidence type="ECO:0000313" key="1">
    <source>
        <dbReference type="EMBL" id="MTF37974.1"/>
    </source>
</evidence>
<dbReference type="EMBL" id="WMIA01000002">
    <property type="protein sequence ID" value="MTF37974.1"/>
    <property type="molecule type" value="Genomic_DNA"/>
</dbReference>
<organism evidence="1 2">
    <name type="scientific">Cyanobacterium aponinum 0216</name>
    <dbReference type="NCBI Taxonomy" id="2676140"/>
    <lineage>
        <taxon>Bacteria</taxon>
        <taxon>Bacillati</taxon>
        <taxon>Cyanobacteriota</taxon>
        <taxon>Cyanophyceae</taxon>
        <taxon>Oscillatoriophycideae</taxon>
        <taxon>Chroococcales</taxon>
        <taxon>Geminocystaceae</taxon>
        <taxon>Cyanobacterium</taxon>
    </lineage>
</organism>
<accession>A0A844GN02</accession>
<dbReference type="NCBIfam" id="TIGR02221">
    <property type="entry name" value="cas_TM1812"/>
    <property type="match status" value="1"/>
</dbReference>
<dbReference type="CDD" id="cd09732">
    <property type="entry name" value="Csx1_III-U"/>
    <property type="match status" value="1"/>
</dbReference>
<dbReference type="RefSeq" id="WP_155082831.1">
    <property type="nucleotide sequence ID" value="NZ_WMIA01000002.1"/>
</dbReference>
<dbReference type="InterPro" id="IPR013383">
    <property type="entry name" value="CRISPR-assoc_prot_DxTHG_CS"/>
</dbReference>
<reference evidence="1 2" key="1">
    <citation type="submission" date="2019-11" db="EMBL/GenBank/DDBJ databases">
        <title>Isolation of a new High Light Tolerant Cyanobacteria.</title>
        <authorList>
            <person name="Dobson Z."/>
            <person name="Vaughn N."/>
            <person name="Vaughn M."/>
            <person name="Fromme P."/>
            <person name="Mazor Y."/>
        </authorList>
    </citation>
    <scope>NUCLEOTIDE SEQUENCE [LARGE SCALE GENOMIC DNA]</scope>
    <source>
        <strain evidence="1 2">0216</strain>
    </source>
</reference>
<proteinExistence type="predicted"/>